<keyword evidence="1" id="KW-1133">Transmembrane helix</keyword>
<feature type="transmembrane region" description="Helical" evidence="1">
    <location>
        <begin position="15"/>
        <end position="35"/>
    </location>
</feature>
<reference evidence="2 3" key="1">
    <citation type="submission" date="2020-04" db="EMBL/GenBank/DDBJ databases">
        <title>Vibrio sp. SM6, a novel species isolated from seawater.</title>
        <authorList>
            <person name="Wang X."/>
        </authorList>
    </citation>
    <scope>NUCLEOTIDE SEQUENCE [LARGE SCALE GENOMIC DNA]</scope>
    <source>
        <strain evidence="2 3">SM6</strain>
    </source>
</reference>
<dbReference type="AlphaFoldDB" id="A0A7X8YHY6"/>
<keyword evidence="1" id="KW-0812">Transmembrane</keyword>
<protein>
    <submittedName>
        <fullName evidence="2">Type II secretion system protein</fullName>
    </submittedName>
</protein>
<dbReference type="NCBIfam" id="TIGR02532">
    <property type="entry name" value="IV_pilin_GFxxxE"/>
    <property type="match status" value="1"/>
</dbReference>
<sequence>MMTAVTPTLNRHRGFTLIELVVVIILLAIVAAFAASRYAGVESVSPFAAQQRAIAIIKQIQLARMQSTASENSNAQFQLQLGPNCFGAKAACVSDNSSMAMALEGLTIKPLGLVIEFDLFGSPKLATGESSGNITIEFQSSAGVSASLCLNSIGFVAVGACS</sequence>
<dbReference type="SUPFAM" id="SSF54523">
    <property type="entry name" value="Pili subunits"/>
    <property type="match status" value="1"/>
</dbReference>
<keyword evidence="1" id="KW-0472">Membrane</keyword>
<name>A0A7X8YHY6_9VIBR</name>
<dbReference type="EMBL" id="JABAIK010000024">
    <property type="protein sequence ID" value="NLS14603.1"/>
    <property type="molecule type" value="Genomic_DNA"/>
</dbReference>
<dbReference type="Gene3D" id="3.30.700.10">
    <property type="entry name" value="Glycoprotein, Type 4 Pilin"/>
    <property type="match status" value="1"/>
</dbReference>
<dbReference type="InterPro" id="IPR045584">
    <property type="entry name" value="Pilin-like"/>
</dbReference>
<organism evidence="2 3">
    <name type="scientific">Vibrio agarilyticus</name>
    <dbReference type="NCBI Taxonomy" id="2726741"/>
    <lineage>
        <taxon>Bacteria</taxon>
        <taxon>Pseudomonadati</taxon>
        <taxon>Pseudomonadota</taxon>
        <taxon>Gammaproteobacteria</taxon>
        <taxon>Vibrionales</taxon>
        <taxon>Vibrionaceae</taxon>
        <taxon>Vibrio</taxon>
    </lineage>
</organism>
<dbReference type="Proteomes" id="UP000535589">
    <property type="component" value="Unassembled WGS sequence"/>
</dbReference>
<comment type="caution">
    <text evidence="2">The sequence shown here is derived from an EMBL/GenBank/DDBJ whole genome shotgun (WGS) entry which is preliminary data.</text>
</comment>
<proteinExistence type="predicted"/>
<evidence type="ECO:0000256" key="1">
    <source>
        <dbReference type="SAM" id="Phobius"/>
    </source>
</evidence>
<dbReference type="Pfam" id="PF07963">
    <property type="entry name" value="N_methyl"/>
    <property type="match status" value="1"/>
</dbReference>
<dbReference type="RefSeq" id="WP_168837698.1">
    <property type="nucleotide sequence ID" value="NZ_JABAIK010000024.1"/>
</dbReference>
<dbReference type="PROSITE" id="PS00409">
    <property type="entry name" value="PROKAR_NTER_METHYL"/>
    <property type="match status" value="1"/>
</dbReference>
<gene>
    <name evidence="2" type="ORF">HGP28_17225</name>
</gene>
<evidence type="ECO:0000313" key="3">
    <source>
        <dbReference type="Proteomes" id="UP000535589"/>
    </source>
</evidence>
<evidence type="ECO:0000313" key="2">
    <source>
        <dbReference type="EMBL" id="NLS14603.1"/>
    </source>
</evidence>
<accession>A0A7X8YHY6</accession>
<keyword evidence="3" id="KW-1185">Reference proteome</keyword>
<dbReference type="InterPro" id="IPR012902">
    <property type="entry name" value="N_methyl_site"/>
</dbReference>